<dbReference type="GO" id="GO:0008104">
    <property type="term" value="P:intracellular protein localization"/>
    <property type="evidence" value="ECO:0007669"/>
    <property type="project" value="EnsemblFungi"/>
</dbReference>
<protein>
    <recommendedName>
        <fullName evidence="1">non-specific serine/threonine protein kinase</fullName>
        <ecNumber evidence="1">2.7.11.1</ecNumber>
    </recommendedName>
    <alternativeName>
        <fullName evidence="9">Halotolerance protein 4</fullName>
    </alternativeName>
</protein>
<dbReference type="PROSITE" id="PS00107">
    <property type="entry name" value="PROTEIN_KINASE_ATP"/>
    <property type="match status" value="1"/>
</dbReference>
<evidence type="ECO:0000259" key="11">
    <source>
        <dbReference type="PROSITE" id="PS50011"/>
    </source>
</evidence>
<dbReference type="GO" id="GO:0005739">
    <property type="term" value="C:mitochondrion"/>
    <property type="evidence" value="ECO:0007669"/>
    <property type="project" value="EnsemblFungi"/>
</dbReference>
<evidence type="ECO:0000256" key="1">
    <source>
        <dbReference type="ARBA" id="ARBA00012513"/>
    </source>
</evidence>
<dbReference type="GO" id="GO:0009249">
    <property type="term" value="P:protein lipoylation"/>
    <property type="evidence" value="ECO:0007669"/>
    <property type="project" value="EnsemblFungi"/>
</dbReference>
<keyword evidence="2" id="KW-0723">Serine/threonine-protein kinase</keyword>
<dbReference type="EC" id="2.7.11.1" evidence="1"/>
<evidence type="ECO:0000256" key="7">
    <source>
        <dbReference type="ARBA" id="ARBA00047899"/>
    </source>
</evidence>
<dbReference type="GO" id="GO:0005524">
    <property type="term" value="F:ATP binding"/>
    <property type="evidence" value="ECO:0007669"/>
    <property type="project" value="UniProtKB-UniRule"/>
</dbReference>
<dbReference type="AlphaFoldDB" id="M7NNK1"/>
<keyword evidence="3" id="KW-0808">Transferase</keyword>
<dbReference type="PANTHER" id="PTHR24343:SF558">
    <property type="entry name" value="PROTEIN KINASE DOMAIN-CONTAINING PROTEIN"/>
    <property type="match status" value="1"/>
</dbReference>
<dbReference type="PROSITE" id="PS50011">
    <property type="entry name" value="PROTEIN_KINASE_DOM"/>
    <property type="match status" value="1"/>
</dbReference>
<keyword evidence="13" id="KW-1185">Reference proteome</keyword>
<dbReference type="OrthoDB" id="6513151at2759"/>
<organism evidence="12 13">
    <name type="scientific">Pneumocystis murina (strain B123)</name>
    <name type="common">Mouse pneumocystis pneumonia agent</name>
    <name type="synonym">Pneumocystis carinii f. sp. muris</name>
    <dbReference type="NCBI Taxonomy" id="1069680"/>
    <lineage>
        <taxon>Eukaryota</taxon>
        <taxon>Fungi</taxon>
        <taxon>Dikarya</taxon>
        <taxon>Ascomycota</taxon>
        <taxon>Taphrinomycotina</taxon>
        <taxon>Pneumocystomycetes</taxon>
        <taxon>Pneumocystaceae</taxon>
        <taxon>Pneumocystis</taxon>
    </lineage>
</organism>
<dbReference type="GO" id="GO:0005829">
    <property type="term" value="C:cytosol"/>
    <property type="evidence" value="ECO:0007669"/>
    <property type="project" value="TreeGrafter"/>
</dbReference>
<evidence type="ECO:0000256" key="8">
    <source>
        <dbReference type="ARBA" id="ARBA00048679"/>
    </source>
</evidence>
<dbReference type="RefSeq" id="XP_007874921.1">
    <property type="nucleotide sequence ID" value="XM_007876730.1"/>
</dbReference>
<proteinExistence type="predicted"/>
<dbReference type="EMBL" id="AFWA02000014">
    <property type="protein sequence ID" value="EMR08706.1"/>
    <property type="molecule type" value="Genomic_DNA"/>
</dbReference>
<evidence type="ECO:0000313" key="13">
    <source>
        <dbReference type="Proteomes" id="UP000011958"/>
    </source>
</evidence>
<dbReference type="HOGENOM" id="CLU_000288_127_1_1"/>
<dbReference type="InterPro" id="IPR008271">
    <property type="entry name" value="Ser/Thr_kinase_AS"/>
</dbReference>
<comment type="catalytic activity">
    <reaction evidence="7">
        <text>L-threonyl-[protein] + ATP = O-phospho-L-threonyl-[protein] + ADP + H(+)</text>
        <dbReference type="Rhea" id="RHEA:46608"/>
        <dbReference type="Rhea" id="RHEA-COMP:11060"/>
        <dbReference type="Rhea" id="RHEA-COMP:11605"/>
        <dbReference type="ChEBI" id="CHEBI:15378"/>
        <dbReference type="ChEBI" id="CHEBI:30013"/>
        <dbReference type="ChEBI" id="CHEBI:30616"/>
        <dbReference type="ChEBI" id="CHEBI:61977"/>
        <dbReference type="ChEBI" id="CHEBI:456216"/>
        <dbReference type="EC" id="2.7.11.1"/>
    </reaction>
</comment>
<dbReference type="InterPro" id="IPR017441">
    <property type="entry name" value="Protein_kinase_ATP_BS"/>
</dbReference>
<dbReference type="Pfam" id="PF00069">
    <property type="entry name" value="Pkinase"/>
    <property type="match status" value="1"/>
</dbReference>
<dbReference type="InterPro" id="IPR000719">
    <property type="entry name" value="Prot_kinase_dom"/>
</dbReference>
<dbReference type="GO" id="GO:0045807">
    <property type="term" value="P:positive regulation of endocytosis"/>
    <property type="evidence" value="ECO:0007669"/>
    <property type="project" value="EnsemblFungi"/>
</dbReference>
<accession>M7NNK1</accession>
<evidence type="ECO:0000256" key="3">
    <source>
        <dbReference type="ARBA" id="ARBA00022679"/>
    </source>
</evidence>
<dbReference type="GO" id="GO:1903329">
    <property type="term" value="P:regulation of iron-sulfur cluster assembly"/>
    <property type="evidence" value="ECO:0007669"/>
    <property type="project" value="EnsemblFungi"/>
</dbReference>
<dbReference type="FunFam" id="1.10.510.10:FF:000183">
    <property type="entry name" value="Serine/threonine-protein kinase hal4"/>
    <property type="match status" value="1"/>
</dbReference>
<evidence type="ECO:0000256" key="10">
    <source>
        <dbReference type="PROSITE-ProRule" id="PRU10141"/>
    </source>
</evidence>
<dbReference type="SUPFAM" id="SSF56112">
    <property type="entry name" value="Protein kinase-like (PK-like)"/>
    <property type="match status" value="1"/>
</dbReference>
<dbReference type="CDD" id="cd13994">
    <property type="entry name" value="STKc_HAL4_like"/>
    <property type="match status" value="1"/>
</dbReference>
<dbReference type="InterPro" id="IPR011009">
    <property type="entry name" value="Kinase-like_dom_sf"/>
</dbReference>
<gene>
    <name evidence="12" type="ORF">PNEG_02884</name>
</gene>
<sequence>MKMEVGIRNRDKEMLLSQRKIHDSSGLFLGKSMTHVSCTENKKKIEESYKKSNEKKGLEDRGNLKEEVCIASSVPTQLKKATLKFHRIFSLLERETQGHKAKENDKDKIENGDRELSMLLKGRDISKDELDEKSQISNYNNENVSDFFTLCSDGTHIHTFRKVFRGHKFRFLLRDLLGIIKKGRAYALENFTPSHLSFINRWIDKMKPERSNLSRKGKNFVNSNSSLAEKYGDCHEIIGKGAFGIVRISYKVDPKNAHAEQLYAVKEFRKRPTESTKRYTKRLTSEFCISSALRHPNVIHTLDLLQDSKGDYCEVMEFCAGGDLYSLILSSGKLNIIEADCYFKQLMRGVEYMHELGVAHRDLKPENLLLTHNGVLKITDFGNGECFKMAWEKKAHLTCGLCGSVPYIAPEEYIDTEFDPRAVDIWATGVIYMAMRTGRHLWRIAKQDEDEFYREYLQKRKNKTGYRPIESLLKSCCKNVIYSILDPSPECRITAKYVLRSEWVQRILLCKAGEIGL</sequence>
<evidence type="ECO:0000313" key="12">
    <source>
        <dbReference type="EMBL" id="EMR08706.1"/>
    </source>
</evidence>
<name>M7NNK1_PNEMU</name>
<dbReference type="GeneID" id="19896571"/>
<feature type="binding site" evidence="10">
    <location>
        <position position="266"/>
    </location>
    <ligand>
        <name>ATP</name>
        <dbReference type="ChEBI" id="CHEBI:30616"/>
    </ligand>
</feature>
<evidence type="ECO:0000256" key="4">
    <source>
        <dbReference type="ARBA" id="ARBA00022741"/>
    </source>
</evidence>
<dbReference type="GO" id="GO:0004674">
    <property type="term" value="F:protein serine/threonine kinase activity"/>
    <property type="evidence" value="ECO:0007669"/>
    <property type="project" value="UniProtKB-KW"/>
</dbReference>
<comment type="catalytic activity">
    <reaction evidence="8">
        <text>L-seryl-[protein] + ATP = O-phospho-L-seryl-[protein] + ADP + H(+)</text>
        <dbReference type="Rhea" id="RHEA:17989"/>
        <dbReference type="Rhea" id="RHEA-COMP:9863"/>
        <dbReference type="Rhea" id="RHEA-COMP:11604"/>
        <dbReference type="ChEBI" id="CHEBI:15378"/>
        <dbReference type="ChEBI" id="CHEBI:29999"/>
        <dbReference type="ChEBI" id="CHEBI:30616"/>
        <dbReference type="ChEBI" id="CHEBI:83421"/>
        <dbReference type="ChEBI" id="CHEBI:456216"/>
        <dbReference type="EC" id="2.7.11.1"/>
    </reaction>
</comment>
<keyword evidence="5" id="KW-0418">Kinase</keyword>
<keyword evidence="6 10" id="KW-0067">ATP-binding</keyword>
<dbReference type="eggNOG" id="KOG0590">
    <property type="taxonomic scope" value="Eukaryota"/>
</dbReference>
<dbReference type="GO" id="GO:0030007">
    <property type="term" value="P:intracellular potassium ion homeostasis"/>
    <property type="evidence" value="ECO:0007669"/>
    <property type="project" value="EnsemblFungi"/>
</dbReference>
<dbReference type="PANTHER" id="PTHR24343">
    <property type="entry name" value="SERINE/THREONINE KINASE"/>
    <property type="match status" value="1"/>
</dbReference>
<dbReference type="PROSITE" id="PS00108">
    <property type="entry name" value="PROTEIN_KINASE_ST"/>
    <property type="match status" value="1"/>
</dbReference>
<evidence type="ECO:0000256" key="6">
    <source>
        <dbReference type="ARBA" id="ARBA00022840"/>
    </source>
</evidence>
<evidence type="ECO:0000256" key="5">
    <source>
        <dbReference type="ARBA" id="ARBA00022777"/>
    </source>
</evidence>
<dbReference type="Proteomes" id="UP000011958">
    <property type="component" value="Unassembled WGS sequence"/>
</dbReference>
<dbReference type="VEuPathDB" id="FungiDB:PNEG_02884"/>
<keyword evidence="4 10" id="KW-0547">Nucleotide-binding</keyword>
<comment type="caution">
    <text evidence="12">The sequence shown here is derived from an EMBL/GenBank/DDBJ whole genome shotgun (WGS) entry which is preliminary data.</text>
</comment>
<dbReference type="Gene3D" id="1.10.510.10">
    <property type="entry name" value="Transferase(Phosphotransferase) domain 1"/>
    <property type="match status" value="1"/>
</dbReference>
<feature type="domain" description="Protein kinase" evidence="11">
    <location>
        <begin position="232"/>
        <end position="504"/>
    </location>
</feature>
<evidence type="ECO:0000256" key="9">
    <source>
        <dbReference type="ARBA" id="ARBA00078109"/>
    </source>
</evidence>
<reference evidence="13" key="1">
    <citation type="journal article" date="2016" name="Nat. Commun.">
        <title>Genome analysis of three Pneumocystis species reveals adaptation mechanisms to life exclusively in mammalian hosts.</title>
        <authorList>
            <person name="Ma L."/>
            <person name="Chen Z."/>
            <person name="Huang D.W."/>
            <person name="Kutty G."/>
            <person name="Ishihara M."/>
            <person name="Wang H."/>
            <person name="Abouelleil A."/>
            <person name="Bishop L."/>
            <person name="Davey E."/>
            <person name="Deng R."/>
            <person name="Deng X."/>
            <person name="Fan L."/>
            <person name="Fantoni G."/>
            <person name="Fitzgerald M."/>
            <person name="Gogineni E."/>
            <person name="Goldberg J.M."/>
            <person name="Handley G."/>
            <person name="Hu X."/>
            <person name="Huber C."/>
            <person name="Jiao X."/>
            <person name="Jones K."/>
            <person name="Levin J.Z."/>
            <person name="Liu Y."/>
            <person name="Macdonald P."/>
            <person name="Melnikov A."/>
            <person name="Raley C."/>
            <person name="Sassi M."/>
            <person name="Sherman B.T."/>
            <person name="Song X."/>
            <person name="Sykes S."/>
            <person name="Tran B."/>
            <person name="Walsh L."/>
            <person name="Xia Y."/>
            <person name="Yang J."/>
            <person name="Young S."/>
            <person name="Zeng Q."/>
            <person name="Zheng X."/>
            <person name="Stephens R."/>
            <person name="Nusbaum C."/>
            <person name="Birren B.W."/>
            <person name="Azadi P."/>
            <person name="Lempicki R.A."/>
            <person name="Cuomo C.A."/>
            <person name="Kovacs J.A."/>
        </authorList>
    </citation>
    <scope>NUCLEOTIDE SEQUENCE [LARGE SCALE GENOMIC DNA]</scope>
    <source>
        <strain evidence="13">B123</strain>
    </source>
</reference>
<dbReference type="GO" id="GO:0000082">
    <property type="term" value="P:G1/S transition of mitotic cell cycle"/>
    <property type="evidence" value="ECO:0007669"/>
    <property type="project" value="EnsemblFungi"/>
</dbReference>
<dbReference type="STRING" id="1069680.M7NNK1"/>
<dbReference type="SMART" id="SM00220">
    <property type="entry name" value="S_TKc"/>
    <property type="match status" value="1"/>
</dbReference>
<evidence type="ECO:0000256" key="2">
    <source>
        <dbReference type="ARBA" id="ARBA00022527"/>
    </source>
</evidence>